<dbReference type="EMBL" id="BSRI01000002">
    <property type="protein sequence ID" value="GLV60885.1"/>
    <property type="molecule type" value="Genomic_DNA"/>
</dbReference>
<protein>
    <submittedName>
        <fullName evidence="1">Uncharacterized protein</fullName>
    </submittedName>
</protein>
<evidence type="ECO:0000313" key="2">
    <source>
        <dbReference type="Proteomes" id="UP001344906"/>
    </source>
</evidence>
<dbReference type="Proteomes" id="UP001344906">
    <property type="component" value="Unassembled WGS sequence"/>
</dbReference>
<proteinExistence type="predicted"/>
<reference evidence="1 2" key="1">
    <citation type="submission" date="2023-02" db="EMBL/GenBank/DDBJ databases">
        <title>Dictyobacter halimunensis sp. nov., a new member of the class Ktedonobacteria from forest soil in a geothermal area.</title>
        <authorList>
            <person name="Rachmania M.K."/>
            <person name="Ningsih F."/>
            <person name="Sakai Y."/>
            <person name="Yabe S."/>
            <person name="Yokota A."/>
            <person name="Sjamsuridzal W."/>
        </authorList>
    </citation>
    <scope>NUCLEOTIDE SEQUENCE [LARGE SCALE GENOMIC DNA]</scope>
    <source>
        <strain evidence="1 2">S3.2.2.5</strain>
    </source>
</reference>
<name>A0ABQ6G4S8_9CHLR</name>
<sequence length="74" mass="8266">MSPAPMVRADMDGNRFGCVERCIEGMISLMAACAFFYEFLGTGKEWIWSCFMAVGEAKKYIDGLKIIYTLAIPV</sequence>
<keyword evidence="2" id="KW-1185">Reference proteome</keyword>
<comment type="caution">
    <text evidence="1">The sequence shown here is derived from an EMBL/GenBank/DDBJ whole genome shotgun (WGS) entry which is preliminary data.</text>
</comment>
<organism evidence="1 2">
    <name type="scientific">Dictyobacter halimunensis</name>
    <dbReference type="NCBI Taxonomy" id="3026934"/>
    <lineage>
        <taxon>Bacteria</taxon>
        <taxon>Bacillati</taxon>
        <taxon>Chloroflexota</taxon>
        <taxon>Ktedonobacteria</taxon>
        <taxon>Ktedonobacterales</taxon>
        <taxon>Dictyobacteraceae</taxon>
        <taxon>Dictyobacter</taxon>
    </lineage>
</organism>
<accession>A0ABQ6G4S8</accession>
<evidence type="ECO:0000313" key="1">
    <source>
        <dbReference type="EMBL" id="GLV60885.1"/>
    </source>
</evidence>
<gene>
    <name evidence="1" type="ORF">KDH_77040</name>
</gene>